<evidence type="ECO:0000256" key="2">
    <source>
        <dbReference type="SAM" id="MobiDB-lite"/>
    </source>
</evidence>
<dbReference type="GO" id="GO:0019905">
    <property type="term" value="F:syntaxin binding"/>
    <property type="evidence" value="ECO:0007669"/>
    <property type="project" value="InterPro"/>
</dbReference>
<dbReference type="EMBL" id="JADCNL010000003">
    <property type="protein sequence ID" value="KAG0487940.1"/>
    <property type="molecule type" value="Genomic_DNA"/>
</dbReference>
<dbReference type="Proteomes" id="UP000636800">
    <property type="component" value="Chromosome 3"/>
</dbReference>
<dbReference type="AlphaFoldDB" id="A0A835R978"/>
<feature type="region of interest" description="Disordered" evidence="2">
    <location>
        <begin position="65"/>
        <end position="100"/>
    </location>
</feature>
<evidence type="ECO:0000313" key="3">
    <source>
        <dbReference type="EMBL" id="KAG0487940.1"/>
    </source>
</evidence>
<name>A0A835R978_VANPL</name>
<evidence type="ECO:0000313" key="4">
    <source>
        <dbReference type="Proteomes" id="UP000636800"/>
    </source>
</evidence>
<reference evidence="3 4" key="1">
    <citation type="journal article" date="2020" name="Nat. Food">
        <title>A phased Vanilla planifolia genome enables genetic improvement of flavour and production.</title>
        <authorList>
            <person name="Hasing T."/>
            <person name="Tang H."/>
            <person name="Brym M."/>
            <person name="Khazi F."/>
            <person name="Huang T."/>
            <person name="Chambers A.H."/>
        </authorList>
    </citation>
    <scope>NUCLEOTIDE SEQUENCE [LARGE SCALE GENOMIC DNA]</scope>
    <source>
        <tissue evidence="3">Leaf</tissue>
    </source>
</reference>
<accession>A0A835R978</accession>
<gene>
    <name evidence="3" type="ORF">HPP92_006751</name>
</gene>
<dbReference type="OrthoDB" id="4096362at2759"/>
<feature type="compositionally biased region" description="Basic and acidic residues" evidence="2">
    <location>
        <begin position="73"/>
        <end position="90"/>
    </location>
</feature>
<dbReference type="InterPro" id="IPR026183">
    <property type="entry name" value="Taxilin_fam"/>
</dbReference>
<feature type="region of interest" description="Disordered" evidence="2">
    <location>
        <begin position="1"/>
        <end position="23"/>
    </location>
</feature>
<dbReference type="Pfam" id="PF09728">
    <property type="entry name" value="Taxilin"/>
    <property type="match status" value="1"/>
</dbReference>
<comment type="caution">
    <text evidence="3">The sequence shown here is derived from an EMBL/GenBank/DDBJ whole genome shotgun (WGS) entry which is preliminary data.</text>
</comment>
<comment type="similarity">
    <text evidence="1">Belongs to the taxilin family.</text>
</comment>
<proteinExistence type="inferred from homology"/>
<sequence length="100" mass="11435">MQGAWQDATAAREVGSEQSQVQSYGEQITELLETEKNLRLKLAADGEKFQQFQDVPLMKSNEVLKHSNRRWKGTPEKQVEKAKPKGKAESLCRSYRLRGK</sequence>
<keyword evidence="4" id="KW-1185">Reference proteome</keyword>
<organism evidence="3 4">
    <name type="scientific">Vanilla planifolia</name>
    <name type="common">Vanilla</name>
    <dbReference type="NCBI Taxonomy" id="51239"/>
    <lineage>
        <taxon>Eukaryota</taxon>
        <taxon>Viridiplantae</taxon>
        <taxon>Streptophyta</taxon>
        <taxon>Embryophyta</taxon>
        <taxon>Tracheophyta</taxon>
        <taxon>Spermatophyta</taxon>
        <taxon>Magnoliopsida</taxon>
        <taxon>Liliopsida</taxon>
        <taxon>Asparagales</taxon>
        <taxon>Orchidaceae</taxon>
        <taxon>Vanilloideae</taxon>
        <taxon>Vanilleae</taxon>
        <taxon>Vanilla</taxon>
    </lineage>
</organism>
<protein>
    <submittedName>
        <fullName evidence="3">Uncharacterized protein</fullName>
    </submittedName>
</protein>
<evidence type="ECO:0000256" key="1">
    <source>
        <dbReference type="ARBA" id="ARBA00009550"/>
    </source>
</evidence>